<dbReference type="Pfam" id="PF00975">
    <property type="entry name" value="Thioesterase"/>
    <property type="match status" value="1"/>
</dbReference>
<dbReference type="InterPro" id="IPR002347">
    <property type="entry name" value="SDR_fam"/>
</dbReference>
<accession>A0ABQ9YFM5</accession>
<dbReference type="Gene3D" id="3.40.50.720">
    <property type="entry name" value="NAD(P)-binding Rossmann-like Domain"/>
    <property type="match status" value="1"/>
</dbReference>
<dbReference type="GO" id="GO:0016787">
    <property type="term" value="F:hydrolase activity"/>
    <property type="evidence" value="ECO:0007669"/>
    <property type="project" value="UniProtKB-KW"/>
</dbReference>
<dbReference type="InterPro" id="IPR057326">
    <property type="entry name" value="KR_dom"/>
</dbReference>
<keyword evidence="4" id="KW-0378">Hydrolase</keyword>
<dbReference type="InterPro" id="IPR036291">
    <property type="entry name" value="NAD(P)-bd_dom_sf"/>
</dbReference>
<gene>
    <name evidence="4" type="ORF">BLNAU_2632</name>
</gene>
<evidence type="ECO:0000313" key="5">
    <source>
        <dbReference type="Proteomes" id="UP001281761"/>
    </source>
</evidence>
<keyword evidence="2" id="KW-0560">Oxidoreductase</keyword>
<dbReference type="EMBL" id="JARBJD010000011">
    <property type="protein sequence ID" value="KAK2962389.1"/>
    <property type="molecule type" value="Genomic_DNA"/>
</dbReference>
<dbReference type="Pfam" id="PF00106">
    <property type="entry name" value="adh_short"/>
    <property type="match status" value="1"/>
</dbReference>
<protein>
    <submittedName>
        <fullName evidence="4">Gramicidin S biosynthesis protein GrsT</fullName>
        <ecNumber evidence="4">3.1.2.-</ecNumber>
    </submittedName>
</protein>
<comment type="similarity">
    <text evidence="1">Belongs to the short-chain dehydrogenases/reductases (SDR) family.</text>
</comment>
<dbReference type="Proteomes" id="UP001281761">
    <property type="component" value="Unassembled WGS sequence"/>
</dbReference>
<evidence type="ECO:0000259" key="3">
    <source>
        <dbReference type="SMART" id="SM00822"/>
    </source>
</evidence>
<dbReference type="SUPFAM" id="SSF51735">
    <property type="entry name" value="NAD(P)-binding Rossmann-fold domains"/>
    <property type="match status" value="1"/>
</dbReference>
<organism evidence="4 5">
    <name type="scientific">Blattamonas nauphoetae</name>
    <dbReference type="NCBI Taxonomy" id="2049346"/>
    <lineage>
        <taxon>Eukaryota</taxon>
        <taxon>Metamonada</taxon>
        <taxon>Preaxostyla</taxon>
        <taxon>Oxymonadida</taxon>
        <taxon>Blattamonas</taxon>
    </lineage>
</organism>
<keyword evidence="5" id="KW-1185">Reference proteome</keyword>
<dbReference type="InterPro" id="IPR001031">
    <property type="entry name" value="Thioesterase"/>
</dbReference>
<evidence type="ECO:0000313" key="4">
    <source>
        <dbReference type="EMBL" id="KAK2962389.1"/>
    </source>
</evidence>
<dbReference type="SMART" id="SM00822">
    <property type="entry name" value="PKS_KR"/>
    <property type="match status" value="1"/>
</dbReference>
<dbReference type="PANTHER" id="PTHR44196">
    <property type="entry name" value="DEHYDROGENASE/REDUCTASE SDR FAMILY MEMBER 7B"/>
    <property type="match status" value="1"/>
</dbReference>
<comment type="caution">
    <text evidence="4">The sequence shown here is derived from an EMBL/GenBank/DDBJ whole genome shotgun (WGS) entry which is preliminary data.</text>
</comment>
<name>A0ABQ9YFM5_9EUKA</name>
<feature type="domain" description="Ketoreductase" evidence="3">
    <location>
        <begin position="249"/>
        <end position="444"/>
    </location>
</feature>
<dbReference type="EC" id="3.1.2.-" evidence="4"/>
<dbReference type="NCBIfam" id="NF004825">
    <property type="entry name" value="PRK06181.1"/>
    <property type="match status" value="1"/>
</dbReference>
<sequence>MNWLLKNHSEPERIHQKAIHLENYGKYLVTPEKKQQPVIRLYCFPFAGGTASVFTHGWSEPLPQQIEYIAIQLPGRQSRIDELCVTDIRKLTRQIVDEMEPLIKDKAVPYAFLGHSLGTLIAWECAHEIRRRKLVLPLHFLFSGRGAPGASDSYQTPVDIKSSDKEFADICVSRFGPSQALLDKQLWPLSLPPLRGDLELYYRTDKWHMRALPVPLTVWGAHGDPISQESLVETWETFTPSTHTIPANSRVVITGGSSGIGEELAKRFAKRGANLLLLARRKEELERVAEECRKLIEQSPSPTSTCTIVVTDVTKKESVIQAAAVAENTLHSVDYLFLNAGVSMDLTFDDLATLDELDAVFRPMIDVNYFGCLYVTKAFAPLLKKNKGQLILISTGSGVLGLPRRSGYVASKHAVQGFMNSLRNEWKEQGITITTVCPGFVETGIRTASVNGGRAKEAMDPERNLMSVQDCVTHIVKATEQRRKTYHIPFSGQIGAYVYQIPILGDIVDSVLRGKMNREKAIPITEKKDL</sequence>
<dbReference type="PANTHER" id="PTHR44196:SF1">
    <property type="entry name" value="DEHYDROGENASE_REDUCTASE SDR FAMILY MEMBER 7B"/>
    <property type="match status" value="1"/>
</dbReference>
<reference evidence="4 5" key="1">
    <citation type="journal article" date="2022" name="bioRxiv">
        <title>Genomics of Preaxostyla Flagellates Illuminates Evolutionary Transitions and the Path Towards Mitochondrial Loss.</title>
        <authorList>
            <person name="Novak L.V.F."/>
            <person name="Treitli S.C."/>
            <person name="Pyrih J."/>
            <person name="Halakuc P."/>
            <person name="Pipaliya S.V."/>
            <person name="Vacek V."/>
            <person name="Brzon O."/>
            <person name="Soukal P."/>
            <person name="Eme L."/>
            <person name="Dacks J.B."/>
            <person name="Karnkowska A."/>
            <person name="Elias M."/>
            <person name="Hampl V."/>
        </authorList>
    </citation>
    <scope>NUCLEOTIDE SEQUENCE [LARGE SCALE GENOMIC DNA]</scope>
    <source>
        <strain evidence="4">NAU3</strain>
        <tissue evidence="4">Gut</tissue>
    </source>
</reference>
<evidence type="ECO:0000256" key="1">
    <source>
        <dbReference type="ARBA" id="ARBA00006484"/>
    </source>
</evidence>
<dbReference type="PRINTS" id="PR00081">
    <property type="entry name" value="GDHRDH"/>
</dbReference>
<proteinExistence type="inferred from homology"/>
<dbReference type="InterPro" id="IPR029058">
    <property type="entry name" value="AB_hydrolase_fold"/>
</dbReference>
<dbReference type="SUPFAM" id="SSF53474">
    <property type="entry name" value="alpha/beta-Hydrolases"/>
    <property type="match status" value="1"/>
</dbReference>
<evidence type="ECO:0000256" key="2">
    <source>
        <dbReference type="ARBA" id="ARBA00023002"/>
    </source>
</evidence>
<dbReference type="Gene3D" id="3.40.50.1820">
    <property type="entry name" value="alpha/beta hydrolase"/>
    <property type="match status" value="1"/>
</dbReference>